<accession>A0A329QT39</accession>
<gene>
    <name evidence="2" type="ORF">DPM12_09855</name>
</gene>
<reference evidence="2 3" key="1">
    <citation type="submission" date="2018-06" db="EMBL/GenBank/DDBJ databases">
        <title>Phytoactinopolyspora halophila sp. nov., a novel halophilic actinomycete isolated from a saline soil in China.</title>
        <authorList>
            <person name="Tang S.-K."/>
        </authorList>
    </citation>
    <scope>NUCLEOTIDE SEQUENCE [LARGE SCALE GENOMIC DNA]</scope>
    <source>
        <strain evidence="2 3">YIM 96934</strain>
    </source>
</reference>
<sequence>MTAEPVVCTEDPARAAAREEDFRVLLGKARRTERLTPQHLRMALATDEGLDISVLAHEMQCCAWFDFRLTPATDGTVLLDIQVPANAGPVRGPAPEQQGIGSPEDILDTFAQIATGTSRSAEPAGEESEHHQQSQAASQCGCC</sequence>
<dbReference type="EMBL" id="QMIG01000007">
    <property type="protein sequence ID" value="RAW14789.1"/>
    <property type="molecule type" value="Genomic_DNA"/>
</dbReference>
<keyword evidence="3" id="KW-1185">Reference proteome</keyword>
<dbReference type="AlphaFoldDB" id="A0A329QT39"/>
<dbReference type="Proteomes" id="UP000250462">
    <property type="component" value="Unassembled WGS sequence"/>
</dbReference>
<feature type="region of interest" description="Disordered" evidence="1">
    <location>
        <begin position="114"/>
        <end position="143"/>
    </location>
</feature>
<evidence type="ECO:0000313" key="2">
    <source>
        <dbReference type="EMBL" id="RAW14789.1"/>
    </source>
</evidence>
<dbReference type="RefSeq" id="WP_112258149.1">
    <property type="nucleotide sequence ID" value="NZ_QMIG01000007.1"/>
</dbReference>
<feature type="compositionally biased region" description="Low complexity" evidence="1">
    <location>
        <begin position="133"/>
        <end position="143"/>
    </location>
</feature>
<comment type="caution">
    <text evidence="2">The sequence shown here is derived from an EMBL/GenBank/DDBJ whole genome shotgun (WGS) entry which is preliminary data.</text>
</comment>
<name>A0A329QT39_9ACTN</name>
<evidence type="ECO:0000313" key="3">
    <source>
        <dbReference type="Proteomes" id="UP000250462"/>
    </source>
</evidence>
<organism evidence="2 3">
    <name type="scientific">Phytoactinopolyspora halophila</name>
    <dbReference type="NCBI Taxonomy" id="1981511"/>
    <lineage>
        <taxon>Bacteria</taxon>
        <taxon>Bacillati</taxon>
        <taxon>Actinomycetota</taxon>
        <taxon>Actinomycetes</taxon>
        <taxon>Jiangellales</taxon>
        <taxon>Jiangellaceae</taxon>
        <taxon>Phytoactinopolyspora</taxon>
    </lineage>
</organism>
<dbReference type="OrthoDB" id="8421706at2"/>
<evidence type="ECO:0000256" key="1">
    <source>
        <dbReference type="SAM" id="MobiDB-lite"/>
    </source>
</evidence>
<proteinExistence type="predicted"/>
<protein>
    <submittedName>
        <fullName evidence="2">Uncharacterized protein</fullName>
    </submittedName>
</protein>